<dbReference type="Gene3D" id="2.40.50.910">
    <property type="entry name" value="Type VII secretion system EccB, repeat 3 domain"/>
    <property type="match status" value="1"/>
</dbReference>
<keyword evidence="4 10" id="KW-0812">Transmembrane</keyword>
<dbReference type="AlphaFoldDB" id="A0A367FS54"/>
<organism evidence="11 12">
    <name type="scientific">Sphaerisporangium album</name>
    <dbReference type="NCBI Taxonomy" id="509200"/>
    <lineage>
        <taxon>Bacteria</taxon>
        <taxon>Bacillati</taxon>
        <taxon>Actinomycetota</taxon>
        <taxon>Actinomycetes</taxon>
        <taxon>Streptosporangiales</taxon>
        <taxon>Streptosporangiaceae</taxon>
        <taxon>Sphaerisporangium</taxon>
    </lineage>
</organism>
<gene>
    <name evidence="11" type="primary">eccB</name>
    <name evidence="11" type="ORF">DQ384_03840</name>
</gene>
<dbReference type="GO" id="GO:0016787">
    <property type="term" value="F:hydrolase activity"/>
    <property type="evidence" value="ECO:0007669"/>
    <property type="project" value="UniProtKB-KW"/>
</dbReference>
<evidence type="ECO:0000256" key="7">
    <source>
        <dbReference type="ARBA" id="ARBA00022840"/>
    </source>
</evidence>
<dbReference type="GO" id="GO:0005576">
    <property type="term" value="C:extracellular region"/>
    <property type="evidence" value="ECO:0007669"/>
    <property type="project" value="TreeGrafter"/>
</dbReference>
<evidence type="ECO:0000256" key="6">
    <source>
        <dbReference type="ARBA" id="ARBA00022801"/>
    </source>
</evidence>
<accession>A0A367FS54</accession>
<keyword evidence="8 10" id="KW-1133">Transmembrane helix</keyword>
<dbReference type="Gene3D" id="3.30.2390.20">
    <property type="entry name" value="Type VII secretion system EccB, repeat 1 domain"/>
    <property type="match status" value="1"/>
</dbReference>
<reference evidence="11 12" key="1">
    <citation type="submission" date="2018-06" db="EMBL/GenBank/DDBJ databases">
        <title>Sphaerisporangium craniellae sp. nov., isolated from a marine sponge in the South China Sea.</title>
        <authorList>
            <person name="Li L."/>
        </authorList>
    </citation>
    <scope>NUCLEOTIDE SEQUENCE [LARGE SCALE GENOMIC DNA]</scope>
    <source>
        <strain evidence="11 12">CCTCC AA 208026</strain>
    </source>
</reference>
<evidence type="ECO:0000313" key="11">
    <source>
        <dbReference type="EMBL" id="RCG32632.1"/>
    </source>
</evidence>
<comment type="subcellular location">
    <subcellularLocation>
        <location evidence="1">Cell membrane</location>
        <topology evidence="1">Single-pass membrane protein</topology>
    </subcellularLocation>
</comment>
<dbReference type="EMBL" id="QOIL01000002">
    <property type="protein sequence ID" value="RCG32632.1"/>
    <property type="molecule type" value="Genomic_DNA"/>
</dbReference>
<keyword evidence="12" id="KW-1185">Reference proteome</keyword>
<protein>
    <submittedName>
        <fullName evidence="11">Type VII secretion protein EccB</fullName>
    </submittedName>
</protein>
<dbReference type="Pfam" id="PF05108">
    <property type="entry name" value="T7SS_ESX1_EccB"/>
    <property type="match status" value="1"/>
</dbReference>
<evidence type="ECO:0000256" key="9">
    <source>
        <dbReference type="ARBA" id="ARBA00023136"/>
    </source>
</evidence>
<evidence type="ECO:0000256" key="4">
    <source>
        <dbReference type="ARBA" id="ARBA00022692"/>
    </source>
</evidence>
<keyword evidence="6" id="KW-0378">Hydrolase</keyword>
<dbReference type="InterPro" id="IPR044857">
    <property type="entry name" value="T7SS_EccB_R1"/>
</dbReference>
<name>A0A367FS54_9ACTN</name>
<evidence type="ECO:0000256" key="2">
    <source>
        <dbReference type="ARBA" id="ARBA00008149"/>
    </source>
</evidence>
<proteinExistence type="inferred from homology"/>
<evidence type="ECO:0000256" key="8">
    <source>
        <dbReference type="ARBA" id="ARBA00022989"/>
    </source>
</evidence>
<dbReference type="RefSeq" id="WP_114027267.1">
    <property type="nucleotide sequence ID" value="NZ_QOIL01000002.1"/>
</dbReference>
<dbReference type="PANTHER" id="PTHR40765:SF2">
    <property type="entry name" value="ESX-2 SECRETION SYSTEM ATPASE ECCB2"/>
    <property type="match status" value="1"/>
</dbReference>
<dbReference type="InterPro" id="IPR042485">
    <property type="entry name" value="T7SS_EccB_R3"/>
</dbReference>
<comment type="caution">
    <text evidence="11">The sequence shown here is derived from an EMBL/GenBank/DDBJ whole genome shotgun (WGS) entry which is preliminary data.</text>
</comment>
<dbReference type="GO" id="GO:0005886">
    <property type="term" value="C:plasma membrane"/>
    <property type="evidence" value="ECO:0007669"/>
    <property type="project" value="UniProtKB-SubCell"/>
</dbReference>
<evidence type="ECO:0000256" key="10">
    <source>
        <dbReference type="SAM" id="Phobius"/>
    </source>
</evidence>
<evidence type="ECO:0000256" key="3">
    <source>
        <dbReference type="ARBA" id="ARBA00022475"/>
    </source>
</evidence>
<keyword evidence="9 10" id="KW-0472">Membrane</keyword>
<dbReference type="Proteomes" id="UP000253094">
    <property type="component" value="Unassembled WGS sequence"/>
</dbReference>
<dbReference type="InterPro" id="IPR007795">
    <property type="entry name" value="T7SS_EccB"/>
</dbReference>
<evidence type="ECO:0000313" key="12">
    <source>
        <dbReference type="Proteomes" id="UP000253094"/>
    </source>
</evidence>
<dbReference type="GO" id="GO:0005524">
    <property type="term" value="F:ATP binding"/>
    <property type="evidence" value="ECO:0007669"/>
    <property type="project" value="UniProtKB-KW"/>
</dbReference>
<dbReference type="NCBIfam" id="TIGR03919">
    <property type="entry name" value="T7SS_EccB"/>
    <property type="match status" value="1"/>
</dbReference>
<dbReference type="PANTHER" id="PTHR40765">
    <property type="entry name" value="ESX-2 SECRETION SYSTEM ATPASE ECCB2"/>
    <property type="match status" value="1"/>
</dbReference>
<keyword evidence="7" id="KW-0067">ATP-binding</keyword>
<dbReference type="OrthoDB" id="3847604at2"/>
<keyword evidence="5" id="KW-0547">Nucleotide-binding</keyword>
<evidence type="ECO:0000256" key="1">
    <source>
        <dbReference type="ARBA" id="ARBA00004162"/>
    </source>
</evidence>
<sequence>MQTRRDLYQAHRLMMQRLGMALLQGEPDVPESPMRRHNVAMFCGVLLAVLVTAAFGIWGLMRPGGATALTAPGTLIVEEETGATYVYSAQEAKLIPVANYTSARLLLDSQDVTVRTVSSASLAGFSRGTLVGIPGAPASLPAPEKLVRGPWSACVAEAAEAGGARRPYVSLVGGMDVGGRPFGGDAMIADDGQQAWVILADRRMRVSDAGVRALTAERPRQVPASWLNALPIGPDFRGPKIPGLGRRVRGPDGAPSAAGRVYTVRGVTGGESRWYVLLTDGLAPISEAQATLLLQDPSSKAAYGGKTVRAIETDAAHVNGVAPSRTSLARPGLPATMPKIATPDPSAPLCAVYSDTQKGSTRARLTIGGRMRMPMPPTAGSDQDHFDQVLLPPGGAVLAGLLPGEGQLGAVQNYSLVTDQGRRFALASADLLPKLGYDAGVVAPLPAHLLHLIPEGPVLDPAAARTPVPVTQVDAVKP</sequence>
<feature type="transmembrane region" description="Helical" evidence="10">
    <location>
        <begin position="39"/>
        <end position="61"/>
    </location>
</feature>
<keyword evidence="3" id="KW-1003">Cell membrane</keyword>
<evidence type="ECO:0000256" key="5">
    <source>
        <dbReference type="ARBA" id="ARBA00022741"/>
    </source>
</evidence>
<comment type="similarity">
    <text evidence="2">Belongs to the EccB family.</text>
</comment>